<proteinExistence type="predicted"/>
<sequence>MSPPRPFAAPWRANTALLGGVLAVVVVVVRVVAGEDKTRSTDWPRHLTCRPLASMTPEPFPTTCLLLSWMDGWMVGGDASTECGYPSATLARHSWRLLLSSGVSSQPASQPAIRSLEVLIPAHSSRWTAAAHRIAHQHRVIWGRVDDELDEAISTVIRATRRWLTSGDGPAWAGSRGLGLLLVHYSWFNPMDGWILGRCNEGPQRRPLNAPRAPGYLAQAPVEAPGLSPWDVVSRGHFPTWQ</sequence>
<dbReference type="AlphaFoldDB" id="A0A2U3EKW8"/>
<protein>
    <submittedName>
        <fullName evidence="1">Uncharacterized protein</fullName>
    </submittedName>
</protein>
<reference evidence="1 2" key="1">
    <citation type="journal article" date="2016" name="Front. Microbiol.">
        <title>Genome and transcriptome sequences reveal the specific parasitism of the nematophagous Purpureocillium lilacinum 36-1.</title>
        <authorList>
            <person name="Xie J."/>
            <person name="Li S."/>
            <person name="Mo C."/>
            <person name="Xiao X."/>
            <person name="Peng D."/>
            <person name="Wang G."/>
            <person name="Xiao Y."/>
        </authorList>
    </citation>
    <scope>NUCLEOTIDE SEQUENCE [LARGE SCALE GENOMIC DNA]</scope>
    <source>
        <strain evidence="1 2">36-1</strain>
    </source>
</reference>
<accession>A0A2U3EKW8</accession>
<organism evidence="1 2">
    <name type="scientific">Purpureocillium lilacinum</name>
    <name type="common">Paecilomyces lilacinus</name>
    <dbReference type="NCBI Taxonomy" id="33203"/>
    <lineage>
        <taxon>Eukaryota</taxon>
        <taxon>Fungi</taxon>
        <taxon>Dikarya</taxon>
        <taxon>Ascomycota</taxon>
        <taxon>Pezizomycotina</taxon>
        <taxon>Sordariomycetes</taxon>
        <taxon>Hypocreomycetidae</taxon>
        <taxon>Hypocreales</taxon>
        <taxon>Ophiocordycipitaceae</taxon>
        <taxon>Purpureocillium</taxon>
    </lineage>
</organism>
<evidence type="ECO:0000313" key="1">
    <source>
        <dbReference type="EMBL" id="PWI75090.1"/>
    </source>
</evidence>
<dbReference type="Proteomes" id="UP000245956">
    <property type="component" value="Unassembled WGS sequence"/>
</dbReference>
<gene>
    <name evidence="1" type="ORF">PCL_05748</name>
</gene>
<evidence type="ECO:0000313" key="2">
    <source>
        <dbReference type="Proteomes" id="UP000245956"/>
    </source>
</evidence>
<name>A0A2U3EKW8_PURLI</name>
<dbReference type="EMBL" id="LCWV01000002">
    <property type="protein sequence ID" value="PWI75090.1"/>
    <property type="molecule type" value="Genomic_DNA"/>
</dbReference>
<comment type="caution">
    <text evidence="1">The sequence shown here is derived from an EMBL/GenBank/DDBJ whole genome shotgun (WGS) entry which is preliminary data.</text>
</comment>